<dbReference type="PANTHER" id="PTHR24321">
    <property type="entry name" value="DEHYDROGENASES, SHORT CHAIN"/>
    <property type="match status" value="1"/>
</dbReference>
<dbReference type="PANTHER" id="PTHR24321:SF8">
    <property type="entry name" value="ESTRADIOL 17-BETA-DEHYDROGENASE 8-RELATED"/>
    <property type="match status" value="1"/>
</dbReference>
<dbReference type="RefSeq" id="WP_077753641.1">
    <property type="nucleotide sequence ID" value="NZ_CP014782.1"/>
</dbReference>
<name>A0A1S6HSZ7_9GAMM</name>
<evidence type="ECO:0000256" key="2">
    <source>
        <dbReference type="ARBA" id="ARBA00023002"/>
    </source>
</evidence>
<dbReference type="Proteomes" id="UP000189545">
    <property type="component" value="Chromosome"/>
</dbReference>
<dbReference type="OrthoDB" id="9787298at2"/>
<sequence length="237" mass="25384">MKSILISGAANGIGKSTYQAINKDIYSNIILVDKEVIGFAEMGVLTYQCDISNEVEVKAVFDDLKAKQINISHAVNAAGIPGPNIPFSATEIGDFDKVMNINFRGTTLMMMNEIDMMNSIGGGRIVNIASVLAQCGLAGSSAYSASKAAIVALSKSLAIEYAERNIQINTLSPGAVDTNFLTLLKRRVGEENIAEIHPVKRVSSPDEIAQYIKFIIESDTSFLTGVDIPIDGGYSAR</sequence>
<keyword evidence="2" id="KW-0560">Oxidoreductase</keyword>
<dbReference type="STRING" id="225848.Sps_03497"/>
<dbReference type="PRINTS" id="PR00081">
    <property type="entry name" value="GDHRDH"/>
</dbReference>
<comment type="similarity">
    <text evidence="1">Belongs to the short-chain dehydrogenases/reductases (SDR) family.</text>
</comment>
<dbReference type="CDD" id="cd05233">
    <property type="entry name" value="SDR_c"/>
    <property type="match status" value="1"/>
</dbReference>
<dbReference type="KEGG" id="spsw:Sps_03497"/>
<proteinExistence type="inferred from homology"/>
<dbReference type="PRINTS" id="PR00080">
    <property type="entry name" value="SDRFAMILY"/>
</dbReference>
<dbReference type="AlphaFoldDB" id="A0A1S6HSZ7"/>
<reference evidence="3 4" key="1">
    <citation type="submission" date="2016-03" db="EMBL/GenBank/DDBJ databases">
        <title>Complete genome sequence of Shewanella psychrophila WP2, a deep sea bacterium isolated from west Pacific sediment.</title>
        <authorList>
            <person name="Xu G."/>
            <person name="Jian H."/>
        </authorList>
    </citation>
    <scope>NUCLEOTIDE SEQUENCE [LARGE SCALE GENOMIC DNA]</scope>
    <source>
        <strain evidence="3 4">WP2</strain>
    </source>
</reference>
<evidence type="ECO:0000256" key="1">
    <source>
        <dbReference type="ARBA" id="ARBA00006484"/>
    </source>
</evidence>
<keyword evidence="4" id="KW-1185">Reference proteome</keyword>
<evidence type="ECO:0000313" key="3">
    <source>
        <dbReference type="EMBL" id="AQS38624.1"/>
    </source>
</evidence>
<dbReference type="Gene3D" id="3.40.50.720">
    <property type="entry name" value="NAD(P)-binding Rossmann-like Domain"/>
    <property type="match status" value="1"/>
</dbReference>
<accession>A0A1S6HSZ7</accession>
<dbReference type="Pfam" id="PF13561">
    <property type="entry name" value="adh_short_C2"/>
    <property type="match status" value="1"/>
</dbReference>
<organism evidence="3 4">
    <name type="scientific">Shewanella psychrophila</name>
    <dbReference type="NCBI Taxonomy" id="225848"/>
    <lineage>
        <taxon>Bacteria</taxon>
        <taxon>Pseudomonadati</taxon>
        <taxon>Pseudomonadota</taxon>
        <taxon>Gammaproteobacteria</taxon>
        <taxon>Alteromonadales</taxon>
        <taxon>Shewanellaceae</taxon>
        <taxon>Shewanella</taxon>
    </lineage>
</organism>
<dbReference type="GO" id="GO:0016491">
    <property type="term" value="F:oxidoreductase activity"/>
    <property type="evidence" value="ECO:0007669"/>
    <property type="project" value="UniProtKB-KW"/>
</dbReference>
<gene>
    <name evidence="3" type="ORF">Sps_03497</name>
</gene>
<protein>
    <submittedName>
        <fullName evidence="3">Uncharacterized protein</fullName>
    </submittedName>
</protein>
<evidence type="ECO:0000313" key="4">
    <source>
        <dbReference type="Proteomes" id="UP000189545"/>
    </source>
</evidence>
<dbReference type="InterPro" id="IPR036291">
    <property type="entry name" value="NAD(P)-bd_dom_sf"/>
</dbReference>
<dbReference type="EMBL" id="CP014782">
    <property type="protein sequence ID" value="AQS38624.1"/>
    <property type="molecule type" value="Genomic_DNA"/>
</dbReference>
<dbReference type="InterPro" id="IPR020904">
    <property type="entry name" value="Sc_DH/Rdtase_CS"/>
</dbReference>
<dbReference type="PROSITE" id="PS00061">
    <property type="entry name" value="ADH_SHORT"/>
    <property type="match status" value="1"/>
</dbReference>
<dbReference type="InterPro" id="IPR002347">
    <property type="entry name" value="SDR_fam"/>
</dbReference>
<dbReference type="SUPFAM" id="SSF51735">
    <property type="entry name" value="NAD(P)-binding Rossmann-fold domains"/>
    <property type="match status" value="1"/>
</dbReference>